<accession>A0A016TI91</accession>
<keyword evidence="3" id="KW-1185">Reference proteome</keyword>
<comment type="caution">
    <text evidence="2">The sequence shown here is derived from an EMBL/GenBank/DDBJ whole genome shotgun (WGS) entry which is preliminary data.</text>
</comment>
<dbReference type="EMBL" id="JARK01001436">
    <property type="protein sequence ID" value="EYC02377.1"/>
    <property type="molecule type" value="Genomic_DNA"/>
</dbReference>
<dbReference type="InterPro" id="IPR036249">
    <property type="entry name" value="Thioredoxin-like_sf"/>
</dbReference>
<organism evidence="2 3">
    <name type="scientific">Ancylostoma ceylanicum</name>
    <dbReference type="NCBI Taxonomy" id="53326"/>
    <lineage>
        <taxon>Eukaryota</taxon>
        <taxon>Metazoa</taxon>
        <taxon>Ecdysozoa</taxon>
        <taxon>Nematoda</taxon>
        <taxon>Chromadorea</taxon>
        <taxon>Rhabditida</taxon>
        <taxon>Rhabditina</taxon>
        <taxon>Rhabditomorpha</taxon>
        <taxon>Strongyloidea</taxon>
        <taxon>Ancylostomatidae</taxon>
        <taxon>Ancylostomatinae</taxon>
        <taxon>Ancylostoma</taxon>
    </lineage>
</organism>
<dbReference type="InterPro" id="IPR004045">
    <property type="entry name" value="Glutathione_S-Trfase_N"/>
</dbReference>
<evidence type="ECO:0000259" key="1">
    <source>
        <dbReference type="Pfam" id="PF13417"/>
    </source>
</evidence>
<dbReference type="OrthoDB" id="5831138at2759"/>
<dbReference type="Proteomes" id="UP000024635">
    <property type="component" value="Unassembled WGS sequence"/>
</dbReference>
<reference evidence="3" key="1">
    <citation type="journal article" date="2015" name="Nat. Genet.">
        <title>The genome and transcriptome of the zoonotic hookworm Ancylostoma ceylanicum identify infection-specific gene families.</title>
        <authorList>
            <person name="Schwarz E.M."/>
            <person name="Hu Y."/>
            <person name="Antoshechkin I."/>
            <person name="Miller M.M."/>
            <person name="Sternberg P.W."/>
            <person name="Aroian R.V."/>
        </authorList>
    </citation>
    <scope>NUCLEOTIDE SEQUENCE</scope>
    <source>
        <strain evidence="3">HY135</strain>
    </source>
</reference>
<protein>
    <recommendedName>
        <fullName evidence="1">GST N-terminal domain-containing protein</fullName>
    </recommendedName>
</protein>
<proteinExistence type="predicted"/>
<evidence type="ECO:0000313" key="2">
    <source>
        <dbReference type="EMBL" id="EYC02377.1"/>
    </source>
</evidence>
<dbReference type="Gene3D" id="3.40.30.10">
    <property type="entry name" value="Glutaredoxin"/>
    <property type="match status" value="1"/>
</dbReference>
<dbReference type="Pfam" id="PF13417">
    <property type="entry name" value="GST_N_3"/>
    <property type="match status" value="1"/>
</dbReference>
<gene>
    <name evidence="2" type="primary">Acey_s0100.g3260</name>
    <name evidence="2" type="ORF">Y032_0100g3260</name>
</gene>
<sequence length="124" mass="14164">MLTFLLSLSYYGSKQRHIPVLIGTYGAPCKLMSLFMLGVRTLLNDVDVPYRLVEDTRTARVKTYGNKTIQNKSPVIAYYNGRVLMDATEILLYNVENYKKASLRARMNLELPCSFNARAYGELQ</sequence>
<evidence type="ECO:0000313" key="3">
    <source>
        <dbReference type="Proteomes" id="UP000024635"/>
    </source>
</evidence>
<dbReference type="AlphaFoldDB" id="A0A016TI91"/>
<name>A0A016TI91_9BILA</name>
<dbReference type="SUPFAM" id="SSF52833">
    <property type="entry name" value="Thioredoxin-like"/>
    <property type="match status" value="1"/>
</dbReference>
<feature type="domain" description="GST N-terminal" evidence="1">
    <location>
        <begin position="38"/>
        <end position="98"/>
    </location>
</feature>